<keyword evidence="5" id="KW-0786">Thiamine pyrophosphate</keyword>
<keyword evidence="4" id="KW-0479">Metal-binding</keyword>
<dbReference type="CDD" id="cd02012">
    <property type="entry name" value="TPP_TK"/>
    <property type="match status" value="1"/>
</dbReference>
<evidence type="ECO:0000256" key="5">
    <source>
        <dbReference type="ARBA" id="ARBA00023052"/>
    </source>
</evidence>
<comment type="similarity">
    <text evidence="2">Belongs to the transketolase family.</text>
</comment>
<dbReference type="InterPro" id="IPR049557">
    <property type="entry name" value="Transketolase_CS"/>
</dbReference>
<dbReference type="GO" id="GO:0016740">
    <property type="term" value="F:transferase activity"/>
    <property type="evidence" value="ECO:0007669"/>
    <property type="project" value="UniProtKB-KW"/>
</dbReference>
<feature type="domain" description="Transketolase N-terminal" evidence="6">
    <location>
        <begin position="8"/>
        <end position="269"/>
    </location>
</feature>
<gene>
    <name evidence="7" type="ORF">SAMN04489757_12130</name>
</gene>
<evidence type="ECO:0000259" key="6">
    <source>
        <dbReference type="Pfam" id="PF00456"/>
    </source>
</evidence>
<dbReference type="EMBL" id="FOWD01000021">
    <property type="protein sequence ID" value="SFO37697.1"/>
    <property type="molecule type" value="Genomic_DNA"/>
</dbReference>
<dbReference type="AlphaFoldDB" id="A0A1I5GP32"/>
<dbReference type="GO" id="GO:0046872">
    <property type="term" value="F:metal ion binding"/>
    <property type="evidence" value="ECO:0007669"/>
    <property type="project" value="UniProtKB-KW"/>
</dbReference>
<evidence type="ECO:0000313" key="7">
    <source>
        <dbReference type="EMBL" id="SFO37697.1"/>
    </source>
</evidence>
<evidence type="ECO:0000256" key="4">
    <source>
        <dbReference type="ARBA" id="ARBA00022723"/>
    </source>
</evidence>
<protein>
    <submittedName>
        <fullName evidence="7">Transketolase subunit A</fullName>
    </submittedName>
</protein>
<evidence type="ECO:0000256" key="1">
    <source>
        <dbReference type="ARBA" id="ARBA00001964"/>
    </source>
</evidence>
<dbReference type="Pfam" id="PF00456">
    <property type="entry name" value="Transketolase_N"/>
    <property type="match status" value="1"/>
</dbReference>
<comment type="cofactor">
    <cofactor evidence="1">
        <name>thiamine diphosphate</name>
        <dbReference type="ChEBI" id="CHEBI:58937"/>
    </cofactor>
</comment>
<name>A0A1I5GP32_9FIRM</name>
<evidence type="ECO:0000256" key="2">
    <source>
        <dbReference type="ARBA" id="ARBA00007131"/>
    </source>
</evidence>
<dbReference type="PROSITE" id="PS00801">
    <property type="entry name" value="TRANSKETOLASE_1"/>
    <property type="match status" value="1"/>
</dbReference>
<dbReference type="InterPro" id="IPR029061">
    <property type="entry name" value="THDP-binding"/>
</dbReference>
<dbReference type="SUPFAM" id="SSF52518">
    <property type="entry name" value="Thiamin diphosphate-binding fold (THDP-binding)"/>
    <property type="match status" value="1"/>
</dbReference>
<dbReference type="PANTHER" id="PTHR47514">
    <property type="entry name" value="TRANSKETOLASE N-TERMINAL SECTION-RELATED"/>
    <property type="match status" value="1"/>
</dbReference>
<dbReference type="Proteomes" id="UP000198806">
    <property type="component" value="Unassembled WGS sequence"/>
</dbReference>
<evidence type="ECO:0000256" key="3">
    <source>
        <dbReference type="ARBA" id="ARBA00022679"/>
    </source>
</evidence>
<dbReference type="STRING" id="1527.SAMN04489757_12130"/>
<keyword evidence="8" id="KW-1185">Reference proteome</keyword>
<dbReference type="RefSeq" id="WP_091687194.1">
    <property type="nucleotide sequence ID" value="NZ_BAABFM010000073.1"/>
</dbReference>
<accession>A0A1I5GP32</accession>
<dbReference type="Gene3D" id="3.40.50.970">
    <property type="match status" value="1"/>
</dbReference>
<dbReference type="InterPro" id="IPR005474">
    <property type="entry name" value="Transketolase_N"/>
</dbReference>
<proteinExistence type="inferred from homology"/>
<reference evidence="7 8" key="1">
    <citation type="submission" date="2016-10" db="EMBL/GenBank/DDBJ databases">
        <authorList>
            <person name="de Groot N.N."/>
        </authorList>
    </citation>
    <scope>NUCLEOTIDE SEQUENCE [LARGE SCALE GENOMIC DNA]</scope>
    <source>
        <strain evidence="7 8">DSM 1283</strain>
    </source>
</reference>
<dbReference type="PANTHER" id="PTHR47514:SF1">
    <property type="entry name" value="TRANSKETOLASE N-TERMINAL SECTION-RELATED"/>
    <property type="match status" value="1"/>
</dbReference>
<dbReference type="OrthoDB" id="8732661at2"/>
<organism evidence="7 8">
    <name type="scientific">Anaerocolumna aminovalerica</name>
    <dbReference type="NCBI Taxonomy" id="1527"/>
    <lineage>
        <taxon>Bacteria</taxon>
        <taxon>Bacillati</taxon>
        <taxon>Bacillota</taxon>
        <taxon>Clostridia</taxon>
        <taxon>Lachnospirales</taxon>
        <taxon>Lachnospiraceae</taxon>
        <taxon>Anaerocolumna</taxon>
    </lineage>
</organism>
<evidence type="ECO:0000313" key="8">
    <source>
        <dbReference type="Proteomes" id="UP000198806"/>
    </source>
</evidence>
<sequence length="281" mass="30438">MNIVSLKEKCNQLRVDTLNEIYEAGSGHPGGSLSMVEIMVSLYYYKMNINPGNPKDPFRDRFVLSKGHAAPILYAVLADKGYFDKKMLKTLRKLHSPLQGHPDKKKLSGVDASTGSLGQGVSVATGMALGAKTLNNGVHVYAVLGDGELQEGIVWEAAMAASHYKLDNLTVIVDNNGLQIDGSCEQVMGVDDIGRKYESFGFTVYDVADGNDLEQIIEALDAPFHGKPKCIVAHTIKGKGVSFMENVVGWHGKSLNDEELEKALTELGGAKAPESRLKCQI</sequence>
<keyword evidence="3" id="KW-0808">Transferase</keyword>